<dbReference type="InterPro" id="IPR002138">
    <property type="entry name" value="Pept_C14_p10"/>
</dbReference>
<evidence type="ECO:0000256" key="5">
    <source>
        <dbReference type="ARBA" id="ARBA00022807"/>
    </source>
</evidence>
<feature type="region of interest" description="Disordered" evidence="9">
    <location>
        <begin position="111"/>
        <end position="130"/>
    </location>
</feature>
<dbReference type="PANTHER" id="PTHR47901">
    <property type="entry name" value="CASPASE RECRUITMENT DOMAIN-CONTAINING PROTEIN 18"/>
    <property type="match status" value="1"/>
</dbReference>
<dbReference type="AlphaFoldDB" id="A0A8S3ZDA0"/>
<dbReference type="EMBL" id="CAJHNH020001935">
    <property type="protein sequence ID" value="CAG5125026.1"/>
    <property type="molecule type" value="Genomic_DNA"/>
</dbReference>
<feature type="domain" description="CARD" evidence="12">
    <location>
        <begin position="1"/>
        <end position="91"/>
    </location>
</feature>
<keyword evidence="5" id="KW-0788">Thiol protease</keyword>
<keyword evidence="3" id="KW-0053">Apoptosis</keyword>
<evidence type="ECO:0000256" key="4">
    <source>
        <dbReference type="ARBA" id="ARBA00022801"/>
    </source>
</evidence>
<dbReference type="SUPFAM" id="SSF47986">
    <property type="entry name" value="DEATH domain"/>
    <property type="match status" value="1"/>
</dbReference>
<dbReference type="CDD" id="cd00032">
    <property type="entry name" value="CASc"/>
    <property type="match status" value="1"/>
</dbReference>
<evidence type="ECO:0000256" key="7">
    <source>
        <dbReference type="PIRSR" id="PIRSR038001-1"/>
    </source>
</evidence>
<comment type="caution">
    <text evidence="13">The sequence shown here is derived from an EMBL/GenBank/DDBJ whole genome shotgun (WGS) entry which is preliminary data.</text>
</comment>
<feature type="active site" evidence="7">
    <location>
        <position position="299"/>
    </location>
</feature>
<dbReference type="PROSITE" id="PS50208">
    <property type="entry name" value="CASPASE_P20"/>
    <property type="match status" value="1"/>
</dbReference>
<evidence type="ECO:0000256" key="9">
    <source>
        <dbReference type="SAM" id="MobiDB-lite"/>
    </source>
</evidence>
<dbReference type="PROSITE" id="PS01122">
    <property type="entry name" value="CASPASE_CYS"/>
    <property type="match status" value="1"/>
</dbReference>
<comment type="similarity">
    <text evidence="1 8">Belongs to the peptidase C14A family.</text>
</comment>
<keyword evidence="6" id="KW-0865">Zymogen</keyword>
<evidence type="ECO:0000259" key="12">
    <source>
        <dbReference type="PROSITE" id="PS50209"/>
    </source>
</evidence>
<dbReference type="InterPro" id="IPR001315">
    <property type="entry name" value="CARD"/>
</dbReference>
<dbReference type="InterPro" id="IPR002398">
    <property type="entry name" value="Pept_C14"/>
</dbReference>
<dbReference type="PRINTS" id="PR00376">
    <property type="entry name" value="IL1BCENZYME"/>
</dbReference>
<dbReference type="SUPFAM" id="SSF52129">
    <property type="entry name" value="Caspase-like"/>
    <property type="match status" value="1"/>
</dbReference>
<dbReference type="InterPro" id="IPR001309">
    <property type="entry name" value="Pept_C14_p20"/>
</dbReference>
<organism evidence="13 14">
    <name type="scientific">Candidula unifasciata</name>
    <dbReference type="NCBI Taxonomy" id="100452"/>
    <lineage>
        <taxon>Eukaryota</taxon>
        <taxon>Metazoa</taxon>
        <taxon>Spiralia</taxon>
        <taxon>Lophotrochozoa</taxon>
        <taxon>Mollusca</taxon>
        <taxon>Gastropoda</taxon>
        <taxon>Heterobranchia</taxon>
        <taxon>Euthyneura</taxon>
        <taxon>Panpulmonata</taxon>
        <taxon>Eupulmonata</taxon>
        <taxon>Stylommatophora</taxon>
        <taxon>Helicina</taxon>
        <taxon>Helicoidea</taxon>
        <taxon>Geomitridae</taxon>
        <taxon>Candidula</taxon>
    </lineage>
</organism>
<dbReference type="PROSITE" id="PS50207">
    <property type="entry name" value="CASPASE_P10"/>
    <property type="match status" value="1"/>
</dbReference>
<evidence type="ECO:0000256" key="2">
    <source>
        <dbReference type="ARBA" id="ARBA00022670"/>
    </source>
</evidence>
<dbReference type="PROSITE" id="PS01121">
    <property type="entry name" value="CASPASE_HIS"/>
    <property type="match status" value="1"/>
</dbReference>
<keyword evidence="2" id="KW-0645">Protease</keyword>
<evidence type="ECO:0000256" key="6">
    <source>
        <dbReference type="ARBA" id="ARBA00023145"/>
    </source>
</evidence>
<dbReference type="GO" id="GO:0004197">
    <property type="term" value="F:cysteine-type endopeptidase activity"/>
    <property type="evidence" value="ECO:0007669"/>
    <property type="project" value="InterPro"/>
</dbReference>
<evidence type="ECO:0000259" key="10">
    <source>
        <dbReference type="PROSITE" id="PS50207"/>
    </source>
</evidence>
<dbReference type="InterPro" id="IPR015917">
    <property type="entry name" value="Pept_C14A"/>
</dbReference>
<dbReference type="InterPro" id="IPR011029">
    <property type="entry name" value="DEATH-like_dom_sf"/>
</dbReference>
<dbReference type="Gene3D" id="1.10.533.10">
    <property type="entry name" value="Death Domain, Fas"/>
    <property type="match status" value="1"/>
</dbReference>
<keyword evidence="14" id="KW-1185">Reference proteome</keyword>
<feature type="domain" description="Caspase family p10" evidence="10">
    <location>
        <begin position="372"/>
        <end position="460"/>
    </location>
</feature>
<dbReference type="Gene3D" id="3.40.50.1460">
    <property type="match status" value="1"/>
</dbReference>
<dbReference type="GO" id="GO:0006508">
    <property type="term" value="P:proteolysis"/>
    <property type="evidence" value="ECO:0007669"/>
    <property type="project" value="UniProtKB-KW"/>
</dbReference>
<feature type="domain" description="Caspase family p20" evidence="11">
    <location>
        <begin position="174"/>
        <end position="303"/>
    </location>
</feature>
<name>A0A8S3ZDA0_9EUPU</name>
<dbReference type="PIRSF" id="PIRSF038001">
    <property type="entry name" value="Caspase_ICE"/>
    <property type="match status" value="1"/>
</dbReference>
<accession>A0A8S3ZDA0</accession>
<dbReference type="InterPro" id="IPR033139">
    <property type="entry name" value="Caspase_cys_AS"/>
</dbReference>
<keyword evidence="4" id="KW-0378">Hydrolase</keyword>
<sequence>MDQKEFVRRNYIKLTEAIAPNVEAVVVWLFSNGVISRHMKDNVLESNKTQHKKTWALLDLIVTRGPRALDYLYNAVLEEQLYEAADILKPEKGPHMPVVVLHPYVSSPAVQQTPTMEYDSPDEGLPDTWPSEEAIKACTTVRMVKETHRRMINLFKETLTPRGQEMRYLMSAKPRGRVLVINNEEFTHLDNRVGSFEDRKSLETLFKALDFDVEVAKNQTKERMWELLVKESEKEYHKKAQCFVLVILSHGHTGVVFGTDGRLRNGHPENFLEIKNITDLFCKSENLQGKPKLFFIQACQGANKNEGHPVGQADSTVPQKSAAADGEVPISSFAASSAPVAGVGDTKEQEEIIKEAKATLQEVISTTQSDAAGDKRPSGADVFVAVATIPGFLSYRNTQIGTWFIQAISYVFAKYAYKYDLNKLMTWVNNLVGRAETGKERYKQICEKKDSFQKEFYFFPGLVDDK</sequence>
<dbReference type="InterPro" id="IPR029030">
    <property type="entry name" value="Caspase-like_dom_sf"/>
</dbReference>
<evidence type="ECO:0000313" key="13">
    <source>
        <dbReference type="EMBL" id="CAG5125026.1"/>
    </source>
</evidence>
<feature type="active site" evidence="7">
    <location>
        <position position="250"/>
    </location>
</feature>
<dbReference type="CDD" id="cd01671">
    <property type="entry name" value="CARD"/>
    <property type="match status" value="1"/>
</dbReference>
<dbReference type="PANTHER" id="PTHR47901:SF8">
    <property type="entry name" value="CASPASE-3"/>
    <property type="match status" value="1"/>
</dbReference>
<protein>
    <submittedName>
        <fullName evidence="13">Uncharacterized protein</fullName>
    </submittedName>
</protein>
<dbReference type="PROSITE" id="PS50209">
    <property type="entry name" value="CARD"/>
    <property type="match status" value="1"/>
</dbReference>
<evidence type="ECO:0000256" key="3">
    <source>
        <dbReference type="ARBA" id="ARBA00022703"/>
    </source>
</evidence>
<proteinExistence type="inferred from homology"/>
<dbReference type="InterPro" id="IPR016129">
    <property type="entry name" value="Caspase_his_AS"/>
</dbReference>
<evidence type="ECO:0000256" key="1">
    <source>
        <dbReference type="ARBA" id="ARBA00010134"/>
    </source>
</evidence>
<dbReference type="InterPro" id="IPR011600">
    <property type="entry name" value="Pept_C14_caspase"/>
</dbReference>
<reference evidence="13" key="1">
    <citation type="submission" date="2021-04" db="EMBL/GenBank/DDBJ databases">
        <authorList>
            <consortium name="Molecular Ecology Group"/>
        </authorList>
    </citation>
    <scope>NUCLEOTIDE SEQUENCE</scope>
</reference>
<dbReference type="Pfam" id="PF00619">
    <property type="entry name" value="CARD"/>
    <property type="match status" value="1"/>
</dbReference>
<dbReference type="GO" id="GO:0006915">
    <property type="term" value="P:apoptotic process"/>
    <property type="evidence" value="ECO:0007669"/>
    <property type="project" value="UniProtKB-KW"/>
</dbReference>
<dbReference type="Proteomes" id="UP000678393">
    <property type="component" value="Unassembled WGS sequence"/>
</dbReference>
<evidence type="ECO:0000256" key="8">
    <source>
        <dbReference type="RuleBase" id="RU003971"/>
    </source>
</evidence>
<gene>
    <name evidence="13" type="ORF">CUNI_LOCUS10584</name>
</gene>
<dbReference type="Pfam" id="PF00656">
    <property type="entry name" value="Peptidase_C14"/>
    <property type="match status" value="1"/>
</dbReference>
<dbReference type="GO" id="GO:0042981">
    <property type="term" value="P:regulation of apoptotic process"/>
    <property type="evidence" value="ECO:0007669"/>
    <property type="project" value="InterPro"/>
</dbReference>
<dbReference type="SMART" id="SM00115">
    <property type="entry name" value="CASc"/>
    <property type="match status" value="1"/>
</dbReference>
<dbReference type="OrthoDB" id="6286214at2759"/>
<evidence type="ECO:0000313" key="14">
    <source>
        <dbReference type="Proteomes" id="UP000678393"/>
    </source>
</evidence>
<evidence type="ECO:0000259" key="11">
    <source>
        <dbReference type="PROSITE" id="PS50208"/>
    </source>
</evidence>